<organism evidence="2 3">
    <name type="scientific">Pleurotus eryngii</name>
    <name type="common">Boletus of the steppes</name>
    <dbReference type="NCBI Taxonomy" id="5323"/>
    <lineage>
        <taxon>Eukaryota</taxon>
        <taxon>Fungi</taxon>
        <taxon>Dikarya</taxon>
        <taxon>Basidiomycota</taxon>
        <taxon>Agaricomycotina</taxon>
        <taxon>Agaricomycetes</taxon>
        <taxon>Agaricomycetidae</taxon>
        <taxon>Agaricales</taxon>
        <taxon>Pleurotineae</taxon>
        <taxon>Pleurotaceae</taxon>
        <taxon>Pleurotus</taxon>
    </lineage>
</organism>
<feature type="compositionally biased region" description="Polar residues" evidence="1">
    <location>
        <begin position="101"/>
        <end position="111"/>
    </location>
</feature>
<accession>A0A9P5ZFN1</accession>
<name>A0A9P5ZFN1_PLEER</name>
<keyword evidence="3" id="KW-1185">Reference proteome</keyword>
<proteinExistence type="predicted"/>
<evidence type="ECO:0000256" key="1">
    <source>
        <dbReference type="SAM" id="MobiDB-lite"/>
    </source>
</evidence>
<feature type="compositionally biased region" description="Basic residues" evidence="1">
    <location>
        <begin position="66"/>
        <end position="75"/>
    </location>
</feature>
<protein>
    <submittedName>
        <fullName evidence="2">Uncharacterized protein</fullName>
    </submittedName>
</protein>
<feature type="region of interest" description="Disordered" evidence="1">
    <location>
        <begin position="52"/>
        <end position="77"/>
    </location>
</feature>
<feature type="compositionally biased region" description="Basic and acidic residues" evidence="1">
    <location>
        <begin position="113"/>
        <end position="156"/>
    </location>
</feature>
<dbReference type="EMBL" id="MU154782">
    <property type="protein sequence ID" value="KAF9487392.1"/>
    <property type="molecule type" value="Genomic_DNA"/>
</dbReference>
<dbReference type="AlphaFoldDB" id="A0A9P5ZFN1"/>
<sequence>MDKAALAMSSTLQTGWDWGKNRRVEAIPAPAHSIIIDARLDTGNPQQARRLLGAGHPQPLPACPRLSRRARRAPHRMASWPLPRFTLHEHGVTRRYELAKAQTSGTGTQVNEKGLRKEMAGTGRRENEKRREMKGTRKGNREGKRNGREIGLRTLL</sequence>
<feature type="region of interest" description="Disordered" evidence="1">
    <location>
        <begin position="97"/>
        <end position="156"/>
    </location>
</feature>
<dbReference type="Proteomes" id="UP000807025">
    <property type="component" value="Unassembled WGS sequence"/>
</dbReference>
<evidence type="ECO:0000313" key="3">
    <source>
        <dbReference type="Proteomes" id="UP000807025"/>
    </source>
</evidence>
<comment type="caution">
    <text evidence="2">The sequence shown here is derived from an EMBL/GenBank/DDBJ whole genome shotgun (WGS) entry which is preliminary data.</text>
</comment>
<reference evidence="2" key="1">
    <citation type="submission" date="2020-11" db="EMBL/GenBank/DDBJ databases">
        <authorList>
            <consortium name="DOE Joint Genome Institute"/>
            <person name="Ahrendt S."/>
            <person name="Riley R."/>
            <person name="Andreopoulos W."/>
            <person name="Labutti K."/>
            <person name="Pangilinan J."/>
            <person name="Ruiz-Duenas F.J."/>
            <person name="Barrasa J.M."/>
            <person name="Sanchez-Garcia M."/>
            <person name="Camarero S."/>
            <person name="Miyauchi S."/>
            <person name="Serrano A."/>
            <person name="Linde D."/>
            <person name="Babiker R."/>
            <person name="Drula E."/>
            <person name="Ayuso-Fernandez I."/>
            <person name="Pacheco R."/>
            <person name="Padilla G."/>
            <person name="Ferreira P."/>
            <person name="Barriuso J."/>
            <person name="Kellner H."/>
            <person name="Castanera R."/>
            <person name="Alfaro M."/>
            <person name="Ramirez L."/>
            <person name="Pisabarro A.G."/>
            <person name="Kuo A."/>
            <person name="Tritt A."/>
            <person name="Lipzen A."/>
            <person name="He G."/>
            <person name="Yan M."/>
            <person name="Ng V."/>
            <person name="Cullen D."/>
            <person name="Martin F."/>
            <person name="Rosso M.-N."/>
            <person name="Henrissat B."/>
            <person name="Hibbett D."/>
            <person name="Martinez A.T."/>
            <person name="Grigoriev I.V."/>
        </authorList>
    </citation>
    <scope>NUCLEOTIDE SEQUENCE</scope>
    <source>
        <strain evidence="2">ATCC 90797</strain>
    </source>
</reference>
<gene>
    <name evidence="2" type="ORF">BDN71DRAFT_650545</name>
</gene>
<evidence type="ECO:0000313" key="2">
    <source>
        <dbReference type="EMBL" id="KAF9487392.1"/>
    </source>
</evidence>